<keyword evidence="8" id="KW-0449">Lipoprotein</keyword>
<accession>A0A8S0ZM43</accession>
<gene>
    <name evidence="11" type="ORF">APLA_LOCUS6306</name>
</gene>
<keyword evidence="6 9" id="KW-0472">Membrane</keyword>
<evidence type="ECO:0000256" key="1">
    <source>
        <dbReference type="ARBA" id="ARBA00004589"/>
    </source>
</evidence>
<evidence type="ECO:0000313" key="11">
    <source>
        <dbReference type="EMBL" id="CAB3233990.1"/>
    </source>
</evidence>
<comment type="subcellular location">
    <subcellularLocation>
        <location evidence="1">Membrane</location>
        <topology evidence="1">Lipid-anchor</topology>
        <topology evidence="1">GPI-anchor</topology>
    </subcellularLocation>
</comment>
<keyword evidence="3 9" id="KW-0812">Transmembrane</keyword>
<dbReference type="PANTHER" id="PTHR33562">
    <property type="entry name" value="ATILLA, ISOFORM B-RELATED-RELATED"/>
    <property type="match status" value="1"/>
</dbReference>
<evidence type="ECO:0000256" key="9">
    <source>
        <dbReference type="SAM" id="Phobius"/>
    </source>
</evidence>
<dbReference type="GO" id="GO:0030431">
    <property type="term" value="P:sleep"/>
    <property type="evidence" value="ECO:0007669"/>
    <property type="project" value="InterPro"/>
</dbReference>
<dbReference type="GO" id="GO:0032222">
    <property type="term" value="P:regulation of synaptic transmission, cholinergic"/>
    <property type="evidence" value="ECO:0007669"/>
    <property type="project" value="InterPro"/>
</dbReference>
<evidence type="ECO:0000256" key="8">
    <source>
        <dbReference type="ARBA" id="ARBA00023288"/>
    </source>
</evidence>
<dbReference type="Pfam" id="PF17064">
    <property type="entry name" value="QVR"/>
    <property type="match status" value="1"/>
</dbReference>
<evidence type="ECO:0000256" key="4">
    <source>
        <dbReference type="ARBA" id="ARBA00022729"/>
    </source>
</evidence>
<evidence type="ECO:0008006" key="13">
    <source>
        <dbReference type="Google" id="ProtNLM"/>
    </source>
</evidence>
<proteinExistence type="predicted"/>
<evidence type="ECO:0000256" key="5">
    <source>
        <dbReference type="ARBA" id="ARBA00022989"/>
    </source>
</evidence>
<sequence length="134" mass="15010">MSIQKFIIISVTILLTLFEIGTCLRCYECTTTRHQSCADPYKKTNNYIHDCTIKDTQCGKLIIETPEGDVIVRHCFNPFINCETVIAKTNALTTNEKIKHCSSCHGDLCNGASSVSLSIFLTIVILFGTCLYYK</sequence>
<evidence type="ECO:0000256" key="6">
    <source>
        <dbReference type="ARBA" id="ARBA00023136"/>
    </source>
</evidence>
<evidence type="ECO:0000256" key="3">
    <source>
        <dbReference type="ARBA" id="ARBA00022692"/>
    </source>
</evidence>
<organism evidence="11 12">
    <name type="scientific">Arctia plantaginis</name>
    <name type="common">Wood tiger moth</name>
    <name type="synonym">Phalaena plantaginis</name>
    <dbReference type="NCBI Taxonomy" id="874455"/>
    <lineage>
        <taxon>Eukaryota</taxon>
        <taxon>Metazoa</taxon>
        <taxon>Ecdysozoa</taxon>
        <taxon>Arthropoda</taxon>
        <taxon>Hexapoda</taxon>
        <taxon>Insecta</taxon>
        <taxon>Pterygota</taxon>
        <taxon>Neoptera</taxon>
        <taxon>Endopterygota</taxon>
        <taxon>Lepidoptera</taxon>
        <taxon>Glossata</taxon>
        <taxon>Ditrysia</taxon>
        <taxon>Noctuoidea</taxon>
        <taxon>Erebidae</taxon>
        <taxon>Arctiinae</taxon>
        <taxon>Arctia</taxon>
    </lineage>
</organism>
<dbReference type="InterPro" id="IPR050975">
    <property type="entry name" value="Sleep_regulator"/>
</dbReference>
<evidence type="ECO:0000313" key="12">
    <source>
        <dbReference type="Proteomes" id="UP000494256"/>
    </source>
</evidence>
<name>A0A8S0ZM43_ARCPL</name>
<evidence type="ECO:0000256" key="10">
    <source>
        <dbReference type="SAM" id="SignalP"/>
    </source>
</evidence>
<dbReference type="EMBL" id="CADEBD010000294">
    <property type="protein sequence ID" value="CAB3233990.1"/>
    <property type="molecule type" value="Genomic_DNA"/>
</dbReference>
<dbReference type="Proteomes" id="UP000494256">
    <property type="component" value="Unassembled WGS sequence"/>
</dbReference>
<dbReference type="InterPro" id="IPR031424">
    <property type="entry name" value="QVR-like"/>
</dbReference>
<comment type="caution">
    <text evidence="11">The sequence shown here is derived from an EMBL/GenBank/DDBJ whole genome shotgun (WGS) entry which is preliminary data.</text>
</comment>
<protein>
    <recommendedName>
        <fullName evidence="13">Protein sleepless</fullName>
    </recommendedName>
</protein>
<dbReference type="OrthoDB" id="7021379at2759"/>
<feature type="transmembrane region" description="Helical" evidence="9">
    <location>
        <begin position="111"/>
        <end position="133"/>
    </location>
</feature>
<evidence type="ECO:0000256" key="7">
    <source>
        <dbReference type="ARBA" id="ARBA00023180"/>
    </source>
</evidence>
<keyword evidence="4 10" id="KW-0732">Signal</keyword>
<keyword evidence="5 9" id="KW-1133">Transmembrane helix</keyword>
<feature type="signal peptide" evidence="10">
    <location>
        <begin position="1"/>
        <end position="23"/>
    </location>
</feature>
<reference evidence="11 12" key="1">
    <citation type="submission" date="2020-04" db="EMBL/GenBank/DDBJ databases">
        <authorList>
            <person name="Wallbank WR R."/>
            <person name="Pardo Diaz C."/>
            <person name="Kozak K."/>
            <person name="Martin S."/>
            <person name="Jiggins C."/>
            <person name="Moest M."/>
            <person name="Warren A I."/>
            <person name="Byers J.R.P. K."/>
            <person name="Montejo-Kovacevich G."/>
            <person name="Yen C E."/>
        </authorList>
    </citation>
    <scope>NUCLEOTIDE SEQUENCE [LARGE SCALE GENOMIC DNA]</scope>
</reference>
<feature type="chain" id="PRO_5035833037" description="Protein sleepless" evidence="10">
    <location>
        <begin position="24"/>
        <end position="134"/>
    </location>
</feature>
<keyword evidence="2" id="KW-0336">GPI-anchor</keyword>
<dbReference type="AlphaFoldDB" id="A0A8S0ZM43"/>
<keyword evidence="7" id="KW-0325">Glycoprotein</keyword>
<evidence type="ECO:0000256" key="2">
    <source>
        <dbReference type="ARBA" id="ARBA00022622"/>
    </source>
</evidence>
<dbReference type="GO" id="GO:0098552">
    <property type="term" value="C:side of membrane"/>
    <property type="evidence" value="ECO:0007669"/>
    <property type="project" value="UniProtKB-KW"/>
</dbReference>